<feature type="region of interest" description="Disordered" evidence="1">
    <location>
        <begin position="92"/>
        <end position="169"/>
    </location>
</feature>
<reference evidence="2" key="2">
    <citation type="submission" date="2020-09" db="EMBL/GenBank/DDBJ databases">
        <authorList>
            <person name="Sun Q."/>
            <person name="Zhou Y."/>
        </authorList>
    </citation>
    <scope>NUCLEOTIDE SEQUENCE</scope>
    <source>
        <strain evidence="2">CGMCC 1.14988</strain>
    </source>
</reference>
<evidence type="ECO:0000313" key="3">
    <source>
        <dbReference type="Proteomes" id="UP000650511"/>
    </source>
</evidence>
<name>A0A8J3A6I4_9ACTN</name>
<feature type="compositionally biased region" description="Low complexity" evidence="1">
    <location>
        <begin position="92"/>
        <end position="118"/>
    </location>
</feature>
<accession>A0A8J3A6I4</accession>
<proteinExistence type="predicted"/>
<sequence length="169" mass="17248">MLGRLAQQLAQTEAEADHLRRRVRDAEARLAATLEREGAAKRNVAVADGAVQRAMEDAREQADELRAACEREVLAQLEAAERRAAAIVAQAEQQAARQWPASDARAPGAAPTAAGPVPSLDAVATDGLVAGPAPGAGHRPSGSAGPSSVPTPSVGSITPRAEPQGDATA</sequence>
<keyword evidence="3" id="KW-1185">Reference proteome</keyword>
<comment type="caution">
    <text evidence="2">The sequence shown here is derived from an EMBL/GenBank/DDBJ whole genome shotgun (WGS) entry which is preliminary data.</text>
</comment>
<organism evidence="2 3">
    <name type="scientific">Egicoccus halophilus</name>
    <dbReference type="NCBI Taxonomy" id="1670830"/>
    <lineage>
        <taxon>Bacteria</taxon>
        <taxon>Bacillati</taxon>
        <taxon>Actinomycetota</taxon>
        <taxon>Nitriliruptoria</taxon>
        <taxon>Egicoccales</taxon>
        <taxon>Egicoccaceae</taxon>
        <taxon>Egicoccus</taxon>
    </lineage>
</organism>
<gene>
    <name evidence="2" type="ORF">GCM10011354_08630</name>
</gene>
<dbReference type="AlphaFoldDB" id="A0A8J3A6I4"/>
<dbReference type="Proteomes" id="UP000650511">
    <property type="component" value="Unassembled WGS sequence"/>
</dbReference>
<reference evidence="2" key="1">
    <citation type="journal article" date="2014" name="Int. J. Syst. Evol. Microbiol.">
        <title>Complete genome sequence of Corynebacterium casei LMG S-19264T (=DSM 44701T), isolated from a smear-ripened cheese.</title>
        <authorList>
            <consortium name="US DOE Joint Genome Institute (JGI-PGF)"/>
            <person name="Walter F."/>
            <person name="Albersmeier A."/>
            <person name="Kalinowski J."/>
            <person name="Ruckert C."/>
        </authorList>
    </citation>
    <scope>NUCLEOTIDE SEQUENCE</scope>
    <source>
        <strain evidence="2">CGMCC 1.14988</strain>
    </source>
</reference>
<feature type="compositionally biased region" description="Low complexity" evidence="1">
    <location>
        <begin position="140"/>
        <end position="159"/>
    </location>
</feature>
<evidence type="ECO:0000313" key="2">
    <source>
        <dbReference type="EMBL" id="GGI04345.1"/>
    </source>
</evidence>
<evidence type="ECO:0000256" key="1">
    <source>
        <dbReference type="SAM" id="MobiDB-lite"/>
    </source>
</evidence>
<dbReference type="EMBL" id="BMHA01000003">
    <property type="protein sequence ID" value="GGI04345.1"/>
    <property type="molecule type" value="Genomic_DNA"/>
</dbReference>
<protein>
    <submittedName>
        <fullName evidence="2">Uncharacterized protein</fullName>
    </submittedName>
</protein>